<gene>
    <name evidence="2" type="ORF">LLUT_LOCUS4355</name>
</gene>
<comment type="caution">
    <text evidence="2">The sequence shown here is derived from an EMBL/GenBank/DDBJ whole genome shotgun (WGS) entry which is preliminary data.</text>
</comment>
<dbReference type="EMBL" id="CAXHTB010000003">
    <property type="protein sequence ID" value="CAL0303295.1"/>
    <property type="molecule type" value="Genomic_DNA"/>
</dbReference>
<reference evidence="2 3" key="1">
    <citation type="submission" date="2024-03" db="EMBL/GenBank/DDBJ databases">
        <authorList>
            <person name="Martinez-Hernandez J."/>
        </authorList>
    </citation>
    <scope>NUCLEOTIDE SEQUENCE [LARGE SCALE GENOMIC DNA]</scope>
</reference>
<keyword evidence="1" id="KW-0472">Membrane</keyword>
<proteinExistence type="predicted"/>
<evidence type="ECO:0000256" key="1">
    <source>
        <dbReference type="SAM" id="Phobius"/>
    </source>
</evidence>
<evidence type="ECO:0000313" key="3">
    <source>
        <dbReference type="Proteomes" id="UP001497480"/>
    </source>
</evidence>
<feature type="transmembrane region" description="Helical" evidence="1">
    <location>
        <begin position="12"/>
        <end position="38"/>
    </location>
</feature>
<name>A0AAV1W1Z5_LUPLU</name>
<dbReference type="Proteomes" id="UP001497480">
    <property type="component" value="Unassembled WGS sequence"/>
</dbReference>
<sequence>MHLRYLKNTLILDFIILLFKTLTSCIIFICLTLFDYIYVIAGSYSLLCLFFCLYYVYSHVCYSWILDIH</sequence>
<feature type="transmembrane region" description="Helical" evidence="1">
    <location>
        <begin position="44"/>
        <end position="65"/>
    </location>
</feature>
<keyword evidence="1" id="KW-1133">Transmembrane helix</keyword>
<evidence type="ECO:0000313" key="2">
    <source>
        <dbReference type="EMBL" id="CAL0303295.1"/>
    </source>
</evidence>
<protein>
    <submittedName>
        <fullName evidence="2">Uncharacterized protein</fullName>
    </submittedName>
</protein>
<accession>A0AAV1W1Z5</accession>
<keyword evidence="1" id="KW-0812">Transmembrane</keyword>
<organism evidence="2 3">
    <name type="scientific">Lupinus luteus</name>
    <name type="common">European yellow lupine</name>
    <dbReference type="NCBI Taxonomy" id="3873"/>
    <lineage>
        <taxon>Eukaryota</taxon>
        <taxon>Viridiplantae</taxon>
        <taxon>Streptophyta</taxon>
        <taxon>Embryophyta</taxon>
        <taxon>Tracheophyta</taxon>
        <taxon>Spermatophyta</taxon>
        <taxon>Magnoliopsida</taxon>
        <taxon>eudicotyledons</taxon>
        <taxon>Gunneridae</taxon>
        <taxon>Pentapetalae</taxon>
        <taxon>rosids</taxon>
        <taxon>fabids</taxon>
        <taxon>Fabales</taxon>
        <taxon>Fabaceae</taxon>
        <taxon>Papilionoideae</taxon>
        <taxon>50 kb inversion clade</taxon>
        <taxon>genistoids sensu lato</taxon>
        <taxon>core genistoids</taxon>
        <taxon>Genisteae</taxon>
        <taxon>Lupinus</taxon>
    </lineage>
</organism>
<dbReference type="AlphaFoldDB" id="A0AAV1W1Z5"/>
<keyword evidence="3" id="KW-1185">Reference proteome</keyword>